<gene>
    <name evidence="1" type="ORF">SCABRO_03726</name>
</gene>
<sequence>MNIDFWKQTWEKNEIEFHESKPDPLLVAYFKELNLITLRKRYVSLVKETLELPENEWKRVYVPILKVDCVMG</sequence>
<evidence type="ECO:0000313" key="2">
    <source>
        <dbReference type="Proteomes" id="UP000030652"/>
    </source>
</evidence>
<name>A0A0B0EHG6_9BACT</name>
<dbReference type="InterPro" id="IPR029063">
    <property type="entry name" value="SAM-dependent_MTases_sf"/>
</dbReference>
<accession>A0A0B0EHG6</accession>
<evidence type="ECO:0000313" key="1">
    <source>
        <dbReference type="EMBL" id="KHE90553.1"/>
    </source>
</evidence>
<dbReference type="AlphaFoldDB" id="A0A0B0EHG6"/>
<dbReference type="EMBL" id="JRYO01000256">
    <property type="protein sequence ID" value="KHE90553.1"/>
    <property type="molecule type" value="Genomic_DNA"/>
</dbReference>
<protein>
    <submittedName>
        <fullName evidence="1">Putative orf</fullName>
    </submittedName>
</protein>
<proteinExistence type="predicted"/>
<dbReference type="Gene3D" id="3.40.50.150">
    <property type="entry name" value="Vaccinia Virus protein VP39"/>
    <property type="match status" value="1"/>
</dbReference>
<dbReference type="Proteomes" id="UP000030652">
    <property type="component" value="Unassembled WGS sequence"/>
</dbReference>
<organism evidence="1 2">
    <name type="scientific">Candidatus Scalindua brodae</name>
    <dbReference type="NCBI Taxonomy" id="237368"/>
    <lineage>
        <taxon>Bacteria</taxon>
        <taxon>Pseudomonadati</taxon>
        <taxon>Planctomycetota</taxon>
        <taxon>Candidatus Brocadiia</taxon>
        <taxon>Candidatus Brocadiales</taxon>
        <taxon>Candidatus Scalinduaceae</taxon>
        <taxon>Candidatus Scalindua</taxon>
    </lineage>
</organism>
<comment type="caution">
    <text evidence="1">The sequence shown here is derived from an EMBL/GenBank/DDBJ whole genome shotgun (WGS) entry which is preliminary data.</text>
</comment>
<reference evidence="1 2" key="1">
    <citation type="submission" date="2014-10" db="EMBL/GenBank/DDBJ databases">
        <title>Draft genome of anammox bacterium scalindua brodae, obtained using differential coverage binning of sequence data from two enrichment reactors.</title>
        <authorList>
            <person name="Speth D.R."/>
            <person name="Russ L."/>
            <person name="Kartal B."/>
            <person name="Op den Camp H.J."/>
            <person name="Dutilh B.E."/>
            <person name="Jetten M.S."/>
        </authorList>
    </citation>
    <scope>NUCLEOTIDE SEQUENCE [LARGE SCALE GENOMIC DNA]</scope>
    <source>
        <strain evidence="1">RU1</strain>
    </source>
</reference>